<dbReference type="InterPro" id="IPR031107">
    <property type="entry name" value="Small_HSP"/>
</dbReference>
<feature type="domain" description="CS" evidence="4">
    <location>
        <begin position="40"/>
        <end position="144"/>
    </location>
</feature>
<dbReference type="PANTHER" id="PTHR11527">
    <property type="entry name" value="HEAT-SHOCK PROTEIN 20 FAMILY MEMBER"/>
    <property type="match status" value="1"/>
</dbReference>
<dbReference type="EMBL" id="SULG01000008">
    <property type="protein sequence ID" value="TLD43050.1"/>
    <property type="molecule type" value="Genomic_DNA"/>
</dbReference>
<dbReference type="SUPFAM" id="SSF49764">
    <property type="entry name" value="HSP20-like chaperones"/>
    <property type="match status" value="1"/>
</dbReference>
<dbReference type="InterPro" id="IPR002068">
    <property type="entry name" value="A-crystallin/Hsp20_dom"/>
</dbReference>
<accession>A0A533QR07</accession>
<dbReference type="PROSITE" id="PS01031">
    <property type="entry name" value="SHSP"/>
    <property type="match status" value="1"/>
</dbReference>
<organism evidence="5 6">
    <name type="scientific">Candidatus Jettenia ecosi</name>
    <dbReference type="NCBI Taxonomy" id="2494326"/>
    <lineage>
        <taxon>Bacteria</taxon>
        <taxon>Pseudomonadati</taxon>
        <taxon>Planctomycetota</taxon>
        <taxon>Candidatus Brocadiia</taxon>
        <taxon>Candidatus Brocadiales</taxon>
        <taxon>Candidatus Brocadiaceae</taxon>
        <taxon>Candidatus Jettenia</taxon>
    </lineage>
</organism>
<keyword evidence="5" id="KW-0346">Stress response</keyword>
<protein>
    <submittedName>
        <fullName evidence="5">Heat shock protein Hsp20</fullName>
    </submittedName>
</protein>
<evidence type="ECO:0000313" key="5">
    <source>
        <dbReference type="EMBL" id="TLD43050.1"/>
    </source>
</evidence>
<dbReference type="InterPro" id="IPR007052">
    <property type="entry name" value="CS_dom"/>
</dbReference>
<evidence type="ECO:0000259" key="3">
    <source>
        <dbReference type="PROSITE" id="PS01031"/>
    </source>
</evidence>
<feature type="domain" description="SHSP" evidence="3">
    <location>
        <begin position="36"/>
        <end position="150"/>
    </location>
</feature>
<dbReference type="AlphaFoldDB" id="A0A533QR07"/>
<dbReference type="Gene3D" id="2.60.40.790">
    <property type="match status" value="1"/>
</dbReference>
<dbReference type="CDD" id="cd06464">
    <property type="entry name" value="ACD_sHsps-like"/>
    <property type="match status" value="1"/>
</dbReference>
<gene>
    <name evidence="5" type="ORF">JETT_0620</name>
</gene>
<comment type="similarity">
    <text evidence="1 2">Belongs to the small heat shock protein (HSP20) family.</text>
</comment>
<dbReference type="InterPro" id="IPR008978">
    <property type="entry name" value="HSP20-like_chaperone"/>
</dbReference>
<name>A0A533QR07_9BACT</name>
<evidence type="ECO:0000256" key="2">
    <source>
        <dbReference type="RuleBase" id="RU003616"/>
    </source>
</evidence>
<evidence type="ECO:0000256" key="1">
    <source>
        <dbReference type="PROSITE-ProRule" id="PRU00285"/>
    </source>
</evidence>
<dbReference type="Pfam" id="PF00011">
    <property type="entry name" value="HSP20"/>
    <property type="match status" value="1"/>
</dbReference>
<evidence type="ECO:0000259" key="4">
    <source>
        <dbReference type="PROSITE" id="PS51203"/>
    </source>
</evidence>
<comment type="caution">
    <text evidence="5">The sequence shown here is derived from an EMBL/GenBank/DDBJ whole genome shotgun (WGS) entry which is preliminary data.</text>
</comment>
<dbReference type="Proteomes" id="UP000319783">
    <property type="component" value="Unassembled WGS sequence"/>
</dbReference>
<reference evidence="5 6" key="1">
    <citation type="submission" date="2019-04" db="EMBL/GenBank/DDBJ databases">
        <title>Genome of a novel bacterium Candidatus Jettenia ecosi reconstructed from metagenome of an anammox bioreactor.</title>
        <authorList>
            <person name="Mardanov A.V."/>
            <person name="Beletsky A.V."/>
            <person name="Ravin N.V."/>
            <person name="Botchkova E.A."/>
            <person name="Litti Y.V."/>
            <person name="Nozhevnikova A.N."/>
        </authorList>
    </citation>
    <scope>NUCLEOTIDE SEQUENCE [LARGE SCALE GENOMIC DNA]</scope>
    <source>
        <strain evidence="5">J2</strain>
    </source>
</reference>
<sequence>MSIDYHIIKYQTDAKQNKLEHLFKNLFAFSKDFQGGSSAPWQPPTDVYETPDEIIVKMSLSGTKPEDIQLAFSNEILTISGFRTDSSPHQKTCFYQVEIRYGYFERSIFIPKPVNTDTIQAVYKDGFLEVVLPKAQQQLSKTLLIKINFQK</sequence>
<proteinExistence type="inferred from homology"/>
<dbReference type="PROSITE" id="PS51203">
    <property type="entry name" value="CS"/>
    <property type="match status" value="1"/>
</dbReference>
<evidence type="ECO:0000313" key="6">
    <source>
        <dbReference type="Proteomes" id="UP000319783"/>
    </source>
</evidence>